<evidence type="ECO:0000313" key="2">
    <source>
        <dbReference type="Proteomes" id="UP000319240"/>
    </source>
</evidence>
<sequence length="64" mass="7250">MPDIAQKITIDRKHCKVFVDGVEFPWMIAERGPEVENVSTKLDVPIVFIPVLATDVEVIAREDE</sequence>
<organism evidence="1 2">
    <name type="scientific">Gordonia phage William</name>
    <dbReference type="NCBI Taxonomy" id="2571253"/>
    <lineage>
        <taxon>Viruses</taxon>
        <taxon>Duplodnaviria</taxon>
        <taxon>Heunggongvirae</taxon>
        <taxon>Uroviricota</taxon>
        <taxon>Caudoviricetes</taxon>
        <taxon>Fairfaxidumvirus</taxon>
        <taxon>Fairfaxidumvirus william</taxon>
    </lineage>
</organism>
<dbReference type="EMBL" id="MK801721">
    <property type="protein sequence ID" value="QDF17105.1"/>
    <property type="molecule type" value="Genomic_DNA"/>
</dbReference>
<protein>
    <submittedName>
        <fullName evidence="1">Uncharacterized protein</fullName>
    </submittedName>
</protein>
<evidence type="ECO:0000313" key="1">
    <source>
        <dbReference type="EMBL" id="QDF17105.1"/>
    </source>
</evidence>
<accession>A0A4Y6EGG7</accession>
<name>A0A4Y6EGG7_9CAUD</name>
<proteinExistence type="predicted"/>
<dbReference type="RefSeq" id="YP_010001228.1">
    <property type="nucleotide sequence ID" value="NC_053174.1"/>
</dbReference>
<reference evidence="1 2" key="1">
    <citation type="submission" date="2019-04" db="EMBL/GenBank/DDBJ databases">
        <authorList>
            <person name="Pope W.H."/>
            <person name="Garlena R.A."/>
            <person name="Russell D.A."/>
            <person name="Jacobs-Sera D."/>
            <person name="Hatfull G.F."/>
        </authorList>
    </citation>
    <scope>NUCLEOTIDE SEQUENCE [LARGE SCALE GENOMIC DNA]</scope>
</reference>
<dbReference type="KEGG" id="vg:62974395"/>
<keyword evidence="2" id="KW-1185">Reference proteome</keyword>
<dbReference type="Proteomes" id="UP000319240">
    <property type="component" value="Segment"/>
</dbReference>
<gene>
    <name evidence="1" type="primary">10</name>
    <name evidence="1" type="ORF">SEA_WILLIAM_10</name>
</gene>
<dbReference type="GeneID" id="62974395"/>